<organism evidence="4 5">
    <name type="scientific">Felis catus</name>
    <name type="common">Cat</name>
    <name type="synonym">Felis silvestris catus</name>
    <dbReference type="NCBI Taxonomy" id="9685"/>
    <lineage>
        <taxon>Eukaryota</taxon>
        <taxon>Metazoa</taxon>
        <taxon>Chordata</taxon>
        <taxon>Craniata</taxon>
        <taxon>Vertebrata</taxon>
        <taxon>Euteleostomi</taxon>
        <taxon>Mammalia</taxon>
        <taxon>Eutheria</taxon>
        <taxon>Laurasiatheria</taxon>
        <taxon>Carnivora</taxon>
        <taxon>Feliformia</taxon>
        <taxon>Felidae</taxon>
        <taxon>Felinae</taxon>
        <taxon>Felis</taxon>
    </lineage>
</organism>
<gene>
    <name evidence="4" type="primary">MGLL</name>
</gene>
<reference evidence="4" key="3">
    <citation type="submission" date="2025-09" db="UniProtKB">
        <authorList>
            <consortium name="Ensembl"/>
        </authorList>
    </citation>
    <scope>IDENTIFICATION</scope>
    <source>
        <strain evidence="4">breed Abyssinian</strain>
    </source>
</reference>
<dbReference type="Pfam" id="PF00079">
    <property type="entry name" value="Serpin"/>
    <property type="match status" value="1"/>
</dbReference>
<name>A0ABI7Y1Y0_FELCA</name>
<dbReference type="InterPro" id="IPR042178">
    <property type="entry name" value="Serpin_sf_1"/>
</dbReference>
<dbReference type="InterPro" id="IPR023796">
    <property type="entry name" value="Serpin_dom"/>
</dbReference>
<dbReference type="InterPro" id="IPR036186">
    <property type="entry name" value="Serpin_sf"/>
</dbReference>
<dbReference type="CDD" id="cd19553">
    <property type="entry name" value="serpinA5_PCI"/>
    <property type="match status" value="1"/>
</dbReference>
<proteinExistence type="inferred from homology"/>
<evidence type="ECO:0000313" key="4">
    <source>
        <dbReference type="Ensembl" id="ENSFCTP00005028773.1"/>
    </source>
</evidence>
<dbReference type="SMART" id="SM00093">
    <property type="entry name" value="SERPIN"/>
    <property type="match status" value="1"/>
</dbReference>
<feature type="region of interest" description="Disordered" evidence="2">
    <location>
        <begin position="1"/>
        <end position="26"/>
    </location>
</feature>
<dbReference type="Gene3D" id="2.30.39.10">
    <property type="entry name" value="Alpha-1-antitrypsin, domain 1"/>
    <property type="match status" value="1"/>
</dbReference>
<comment type="similarity">
    <text evidence="1">Belongs to the serpin family.</text>
</comment>
<accession>A0ABI7Y1Y0</accession>
<evidence type="ECO:0000256" key="2">
    <source>
        <dbReference type="SAM" id="MobiDB-lite"/>
    </source>
</evidence>
<feature type="domain" description="Serpin" evidence="3">
    <location>
        <begin position="110"/>
        <end position="468"/>
    </location>
</feature>
<dbReference type="SUPFAM" id="SSF56574">
    <property type="entry name" value="Serpins"/>
    <property type="match status" value="1"/>
</dbReference>
<dbReference type="PANTHER" id="PTHR11461">
    <property type="entry name" value="SERINE PROTEASE INHIBITOR, SERPIN"/>
    <property type="match status" value="1"/>
</dbReference>
<dbReference type="InterPro" id="IPR023795">
    <property type="entry name" value="Serpin_CS"/>
</dbReference>
<dbReference type="Proteomes" id="UP000823872">
    <property type="component" value="Chromosome B3"/>
</dbReference>
<evidence type="ECO:0000259" key="3">
    <source>
        <dbReference type="SMART" id="SM00093"/>
    </source>
</evidence>
<dbReference type="InterPro" id="IPR000215">
    <property type="entry name" value="Serpin_fam"/>
</dbReference>
<dbReference type="PROSITE" id="PS00284">
    <property type="entry name" value="SERPIN"/>
    <property type="match status" value="1"/>
</dbReference>
<sequence>MGTSGGGVAGSCHSHSSHSTAPGPRGALLRHFRHVESLKPPATADTGSRHHLHCTGRGSATMPLCLLFCLMFLSPPGATLHRHGSRETKKRVKEAPVVSTVAPMSGDFAFDLYRALATAAPDQNIFFSPLSISASLAMLSLGARSDTKAQILEGLGLGPQAGSEQGLHNSFRQLLGELARPRKGLRLNLGNALFISPTVPVQDAFLSAVRTLYLADTFPAHFGDPAGAQKQINDYVSKQTEGKIVDLVKDLDSTEVMVMVNYIFFKAKWETSFDHKNTHKQDFHVTSETVVQVPMMKHKDLYYYFLDRSLSCRVVGVPYQGDATALFVLPSQGRMGRLENGLNEKTLRTWLKMSTKRQLELYLPKLSIEGSYQLEKVLPKLGINDVFTSHADLTGITNHSNIQVSEMVHKAVVEVDESGTKAAAATETVFMFRSAPVSSPKVILNRPFIMLIVENFTNILFLGKVAHP</sequence>
<dbReference type="GeneTree" id="ENSGT00940000162217"/>
<evidence type="ECO:0000313" key="5">
    <source>
        <dbReference type="Proteomes" id="UP000823872"/>
    </source>
</evidence>
<dbReference type="Ensembl" id="ENSFCTT00005040695.1">
    <property type="protein sequence ID" value="ENSFCTP00005028773.1"/>
    <property type="gene ID" value="ENSFCTG00005014284.1"/>
</dbReference>
<dbReference type="InterPro" id="IPR042185">
    <property type="entry name" value="Serpin_sf_2"/>
</dbReference>
<dbReference type="PANTHER" id="PTHR11461:SF274">
    <property type="entry name" value="PLASMA SERINE PROTEASE INHIBITOR"/>
    <property type="match status" value="1"/>
</dbReference>
<evidence type="ECO:0000256" key="1">
    <source>
        <dbReference type="RuleBase" id="RU000411"/>
    </source>
</evidence>
<reference evidence="4 5" key="1">
    <citation type="submission" date="2021-02" db="EMBL/GenBank/DDBJ databases">
        <title>Safari Cat Assemblies.</title>
        <authorList>
            <person name="Bredemeyer K.R."/>
            <person name="Murphy W.J."/>
        </authorList>
    </citation>
    <scope>NUCLEOTIDE SEQUENCE [LARGE SCALE GENOMIC DNA]</scope>
</reference>
<keyword evidence="5" id="KW-1185">Reference proteome</keyword>
<dbReference type="Gene3D" id="3.30.497.10">
    <property type="entry name" value="Antithrombin, subunit I, domain 2"/>
    <property type="match status" value="1"/>
</dbReference>
<reference evidence="4" key="2">
    <citation type="submission" date="2025-08" db="UniProtKB">
        <authorList>
            <consortium name="Ensembl"/>
        </authorList>
    </citation>
    <scope>IDENTIFICATION</scope>
    <source>
        <strain evidence="4">breed Abyssinian</strain>
    </source>
</reference>
<protein>
    <recommendedName>
        <fullName evidence="3">Serpin domain-containing protein</fullName>
    </recommendedName>
</protein>